<accession>A0A6J4T416</accession>
<sequence>MAPNVLRAAAALVSGLVFGLGLAVSGMMNPAKVIGFLDVAGDWDPTLAFVMGGALLVAVPAYRIIPKRGRPVLEEGFSLPGKKAVDAPLLGGAALFGVGWGLVGFCPGPAIAALGTGLLPVFAFVAAMLAGMALHARLGGS</sequence>
<feature type="transmembrane region" description="Helical" evidence="1">
    <location>
        <begin position="85"/>
        <end position="105"/>
    </location>
</feature>
<dbReference type="Pfam" id="PF20398">
    <property type="entry name" value="DUF6691"/>
    <property type="match status" value="1"/>
</dbReference>
<keyword evidence="1" id="KW-0812">Transmembrane</keyword>
<keyword evidence="1" id="KW-1133">Transmembrane helix</keyword>
<feature type="transmembrane region" description="Helical" evidence="1">
    <location>
        <begin position="47"/>
        <end position="65"/>
    </location>
</feature>
<keyword evidence="1" id="KW-0472">Membrane</keyword>
<feature type="transmembrane region" description="Helical" evidence="1">
    <location>
        <begin position="111"/>
        <end position="134"/>
    </location>
</feature>
<evidence type="ECO:0000256" key="1">
    <source>
        <dbReference type="SAM" id="Phobius"/>
    </source>
</evidence>
<reference evidence="2" key="1">
    <citation type="submission" date="2020-02" db="EMBL/GenBank/DDBJ databases">
        <authorList>
            <person name="Meier V. D."/>
        </authorList>
    </citation>
    <scope>NUCLEOTIDE SEQUENCE</scope>
    <source>
        <strain evidence="2">AVDCRST_MAG05</strain>
    </source>
</reference>
<gene>
    <name evidence="2" type="ORF">AVDCRST_MAG05-3152</name>
</gene>
<dbReference type="InterPro" id="IPR046513">
    <property type="entry name" value="DUF6691"/>
</dbReference>
<evidence type="ECO:0000313" key="2">
    <source>
        <dbReference type="EMBL" id="CAA9513349.1"/>
    </source>
</evidence>
<protein>
    <submittedName>
        <fullName evidence="2">GENE II AND X PROTEINS</fullName>
    </submittedName>
</protein>
<name>A0A6J4T416_9ACTN</name>
<organism evidence="2">
    <name type="scientific">uncultured Rubrobacteraceae bacterium</name>
    <dbReference type="NCBI Taxonomy" id="349277"/>
    <lineage>
        <taxon>Bacteria</taxon>
        <taxon>Bacillati</taxon>
        <taxon>Actinomycetota</taxon>
        <taxon>Rubrobacteria</taxon>
        <taxon>Rubrobacterales</taxon>
        <taxon>Rubrobacteraceae</taxon>
        <taxon>environmental samples</taxon>
    </lineage>
</organism>
<dbReference type="EMBL" id="CADCVM010000357">
    <property type="protein sequence ID" value="CAA9513349.1"/>
    <property type="molecule type" value="Genomic_DNA"/>
</dbReference>
<dbReference type="AlphaFoldDB" id="A0A6J4T416"/>
<proteinExistence type="predicted"/>